<gene>
    <name evidence="15" type="primary">FGD3</name>
</gene>
<evidence type="ECO:0000256" key="2">
    <source>
        <dbReference type="ARBA" id="ARBA00022490"/>
    </source>
</evidence>
<dbReference type="GO" id="GO:0005856">
    <property type="term" value="C:cytoskeleton"/>
    <property type="evidence" value="ECO:0007669"/>
    <property type="project" value="UniProtKB-SubCell"/>
</dbReference>
<evidence type="ECO:0000259" key="12">
    <source>
        <dbReference type="PROSITE" id="PS50003"/>
    </source>
</evidence>
<dbReference type="Proteomes" id="UP001501940">
    <property type="component" value="Chromosome 8"/>
</dbReference>
<dbReference type="Gene3D" id="3.30.40.10">
    <property type="entry name" value="Zinc/RING finger domain, C3HC4 (zinc finger)"/>
    <property type="match status" value="1"/>
</dbReference>
<dbReference type="InterPro" id="IPR011993">
    <property type="entry name" value="PH-like_dom_sf"/>
</dbReference>
<evidence type="ECO:0000256" key="11">
    <source>
        <dbReference type="SAM" id="MobiDB-lite"/>
    </source>
</evidence>
<dbReference type="InterPro" id="IPR051092">
    <property type="entry name" value="FYVE_RhoGEF_PH"/>
</dbReference>
<comment type="subcellular location">
    <subcellularLocation>
        <location evidence="1">Cytoplasm</location>
        <location evidence="1">Cytoskeleton</location>
    </subcellularLocation>
</comment>
<keyword evidence="9" id="KW-0206">Cytoskeleton</keyword>
<evidence type="ECO:0000256" key="5">
    <source>
        <dbReference type="ARBA" id="ARBA00022723"/>
    </source>
</evidence>
<evidence type="ECO:0000256" key="7">
    <source>
        <dbReference type="ARBA" id="ARBA00022771"/>
    </source>
</evidence>
<dbReference type="SMART" id="SM00233">
    <property type="entry name" value="PH"/>
    <property type="match status" value="2"/>
</dbReference>
<dbReference type="GO" id="GO:0005737">
    <property type="term" value="C:cytoplasm"/>
    <property type="evidence" value="ECO:0007669"/>
    <property type="project" value="TreeGrafter"/>
</dbReference>
<dbReference type="SMART" id="SM00064">
    <property type="entry name" value="FYVE"/>
    <property type="match status" value="1"/>
</dbReference>
<evidence type="ECO:0000256" key="9">
    <source>
        <dbReference type="ARBA" id="ARBA00023212"/>
    </source>
</evidence>
<dbReference type="PROSITE" id="PS50003">
    <property type="entry name" value="PH_DOMAIN"/>
    <property type="match status" value="1"/>
</dbReference>
<feature type="compositionally biased region" description="Acidic residues" evidence="11">
    <location>
        <begin position="154"/>
        <end position="164"/>
    </location>
</feature>
<sequence>MDTATDITSSCSQDTAAKVAGDSSPVDKLALGTSERTDEVSELSCLASMRIDASDDAALDDCAEDDIAHGVGCLDDVEREDGSSHKLLDNPDSSEQNGKIPNRDSGIDSPSCTAEGEVFPNEDAIDEEDHYDSVTETESVSCCVTLGNKRDSTQDEDSDLDEGSSGEIHSLTDTQTGYLTDTHSEAHKCSEAQKLLNIAKELLHTEEAYVKRLNLLDQVFCTKLTEAGIPQDVITGIFSNISSIYCFHDKFLLPELKTRITGEWDSNPRIGDILQKLAPFMKMYGEYVKNFDRAMDLVNTWTQRSSQFKSVVQNIQKQDVCGNLTLQHHMLEPVQRIPRYELLLKDYLKKLPDDALDRKDAEKALELISTAANHSNAAIRKMEKMHKLLEVYERLGGEEDIVNPANELIKEGHIKKMSAKNGTAQDRYLYLFNNMVLYCVPKLRLMGQKFSVRERIDIAGMEVEFCFSAFLLSSLKSSKKKEKEKQMCKGCNESFNFTKRKHHCKSCGAAICAKCSKTLDNKTSRVCPECFEASLSLENLGVSEQRRKAVPENCLLCGHLQVQEKGKSWSKVWVAITKAEPLVLYLQSSGQDSKGSRAVPLPGFEVSTVPSAEKAEVKHVLRLSHTQQTLLLSAQDAELQAKWVDILSKAARGETPTEPPTSLTEHRRSQ</sequence>
<dbReference type="SMART" id="SM00325">
    <property type="entry name" value="RhoGEF"/>
    <property type="match status" value="1"/>
</dbReference>
<evidence type="ECO:0000259" key="13">
    <source>
        <dbReference type="PROSITE" id="PS50010"/>
    </source>
</evidence>
<accession>A0AAQ5YFZ7</accession>
<feature type="region of interest" description="Disordered" evidence="11">
    <location>
        <begin position="649"/>
        <end position="670"/>
    </location>
</feature>
<dbReference type="InterPro" id="IPR035899">
    <property type="entry name" value="DBL_dom_sf"/>
</dbReference>
<evidence type="ECO:0000256" key="8">
    <source>
        <dbReference type="ARBA" id="ARBA00022833"/>
    </source>
</evidence>
<dbReference type="PROSITE" id="PS50178">
    <property type="entry name" value="ZF_FYVE"/>
    <property type="match status" value="1"/>
</dbReference>
<evidence type="ECO:0000256" key="6">
    <source>
        <dbReference type="ARBA" id="ARBA00022737"/>
    </source>
</evidence>
<evidence type="ECO:0000256" key="10">
    <source>
        <dbReference type="PROSITE-ProRule" id="PRU00091"/>
    </source>
</evidence>
<keyword evidence="4" id="KW-0344">Guanine-nucleotide releasing factor</keyword>
<keyword evidence="2" id="KW-0963">Cytoplasm</keyword>
<dbReference type="Gene3D" id="1.20.900.10">
    <property type="entry name" value="Dbl homology (DH) domain"/>
    <property type="match status" value="1"/>
</dbReference>
<feature type="compositionally biased region" description="Polar residues" evidence="11">
    <location>
        <begin position="1"/>
        <end position="15"/>
    </location>
</feature>
<organism evidence="15 16">
    <name type="scientific">Amphiprion ocellaris</name>
    <name type="common">Clown anemonefish</name>
    <dbReference type="NCBI Taxonomy" id="80972"/>
    <lineage>
        <taxon>Eukaryota</taxon>
        <taxon>Metazoa</taxon>
        <taxon>Chordata</taxon>
        <taxon>Craniata</taxon>
        <taxon>Vertebrata</taxon>
        <taxon>Euteleostomi</taxon>
        <taxon>Actinopterygii</taxon>
        <taxon>Neopterygii</taxon>
        <taxon>Teleostei</taxon>
        <taxon>Neoteleostei</taxon>
        <taxon>Acanthomorphata</taxon>
        <taxon>Ovalentaria</taxon>
        <taxon>Pomacentridae</taxon>
        <taxon>Amphiprion</taxon>
    </lineage>
</organism>
<dbReference type="InterPro" id="IPR035941">
    <property type="entry name" value="FGD1-4_PH2"/>
</dbReference>
<keyword evidence="5" id="KW-0479">Metal-binding</keyword>
<dbReference type="AlphaFoldDB" id="A0AAQ5YFZ7"/>
<dbReference type="InterPro" id="IPR000306">
    <property type="entry name" value="Znf_FYVE"/>
</dbReference>
<dbReference type="PROSITE" id="PS50010">
    <property type="entry name" value="DH_2"/>
    <property type="match status" value="1"/>
</dbReference>
<feature type="domain" description="FYVE-type" evidence="14">
    <location>
        <begin position="482"/>
        <end position="535"/>
    </location>
</feature>
<keyword evidence="7 10" id="KW-0863">Zinc-finger</keyword>
<keyword evidence="16" id="KW-1185">Reference proteome</keyword>
<dbReference type="PANTHER" id="PTHR12673:SF14">
    <property type="entry name" value="FYVE, RHOGEF AND PH DOMAIN-CONTAINING PROTEIN 3"/>
    <property type="match status" value="1"/>
</dbReference>
<dbReference type="FunFam" id="1.20.900.10:FF:000013">
    <property type="entry name" value="FYVE, RhoGEF and PH domain-containing protein 4"/>
    <property type="match status" value="1"/>
</dbReference>
<feature type="compositionally biased region" description="Basic and acidic residues" evidence="11">
    <location>
        <begin position="80"/>
        <end position="89"/>
    </location>
</feature>
<feature type="region of interest" description="Disordered" evidence="11">
    <location>
        <begin position="146"/>
        <end position="172"/>
    </location>
</feature>
<dbReference type="SUPFAM" id="SSF48065">
    <property type="entry name" value="DBL homology domain (DH-domain)"/>
    <property type="match status" value="1"/>
</dbReference>
<feature type="compositionally biased region" description="Low complexity" evidence="11">
    <location>
        <begin position="654"/>
        <end position="663"/>
    </location>
</feature>
<dbReference type="GO" id="GO:0007010">
    <property type="term" value="P:cytoskeleton organization"/>
    <property type="evidence" value="ECO:0007669"/>
    <property type="project" value="TreeGrafter"/>
</dbReference>
<dbReference type="Gene3D" id="2.30.29.30">
    <property type="entry name" value="Pleckstrin-homology domain (PH domain)/Phosphotyrosine-binding domain (PTB)"/>
    <property type="match status" value="2"/>
</dbReference>
<dbReference type="GO" id="GO:0046847">
    <property type="term" value="P:filopodium assembly"/>
    <property type="evidence" value="ECO:0007669"/>
    <property type="project" value="TreeGrafter"/>
</dbReference>
<proteinExistence type="predicted"/>
<reference evidence="15 16" key="1">
    <citation type="submission" date="2022-01" db="EMBL/GenBank/DDBJ databases">
        <title>A chromosome-scale genome assembly of the false clownfish, Amphiprion ocellaris.</title>
        <authorList>
            <person name="Ryu T."/>
        </authorList>
    </citation>
    <scope>NUCLEOTIDE SEQUENCE [LARGE SCALE GENOMIC DNA]</scope>
</reference>
<dbReference type="Pfam" id="PF00621">
    <property type="entry name" value="RhoGEF"/>
    <property type="match status" value="1"/>
</dbReference>
<feature type="region of interest" description="Disordered" evidence="11">
    <location>
        <begin position="1"/>
        <end position="38"/>
    </location>
</feature>
<keyword evidence="3" id="KW-0597">Phosphoprotein</keyword>
<dbReference type="CDD" id="cd13236">
    <property type="entry name" value="PH2_FGD1-4"/>
    <property type="match status" value="1"/>
</dbReference>
<evidence type="ECO:0000256" key="3">
    <source>
        <dbReference type="ARBA" id="ARBA00022553"/>
    </source>
</evidence>
<keyword evidence="8" id="KW-0862">Zinc</keyword>
<protein>
    <recommendedName>
        <fullName evidence="17">FYVE, RhoGEF and PH domain containing 3</fullName>
    </recommendedName>
</protein>
<dbReference type="Pfam" id="PF00169">
    <property type="entry name" value="PH"/>
    <property type="match status" value="1"/>
</dbReference>
<feature type="domain" description="PH" evidence="12">
    <location>
        <begin position="553"/>
        <end position="652"/>
    </location>
</feature>
<dbReference type="Ensembl" id="ENSAOCT00000071333.1">
    <property type="protein sequence ID" value="ENSAOCP00000050525.1"/>
    <property type="gene ID" value="ENSAOCG00000007560.2"/>
</dbReference>
<dbReference type="Pfam" id="PF01363">
    <property type="entry name" value="FYVE"/>
    <property type="match status" value="1"/>
</dbReference>
<dbReference type="GeneTree" id="ENSGT00940000159597"/>
<dbReference type="InterPro" id="IPR000219">
    <property type="entry name" value="DH_dom"/>
</dbReference>
<dbReference type="InterPro" id="IPR001849">
    <property type="entry name" value="PH_domain"/>
</dbReference>
<dbReference type="InterPro" id="IPR013083">
    <property type="entry name" value="Znf_RING/FYVE/PHD"/>
</dbReference>
<dbReference type="InterPro" id="IPR011011">
    <property type="entry name" value="Znf_FYVE_PHD"/>
</dbReference>
<reference evidence="15" key="3">
    <citation type="submission" date="2025-09" db="UniProtKB">
        <authorList>
            <consortium name="Ensembl"/>
        </authorList>
    </citation>
    <scope>IDENTIFICATION</scope>
</reference>
<evidence type="ECO:0000313" key="16">
    <source>
        <dbReference type="Proteomes" id="UP001501940"/>
    </source>
</evidence>
<evidence type="ECO:0000256" key="4">
    <source>
        <dbReference type="ARBA" id="ARBA00022658"/>
    </source>
</evidence>
<dbReference type="InterPro" id="IPR017455">
    <property type="entry name" value="Znf_FYVE-rel"/>
</dbReference>
<dbReference type="SUPFAM" id="SSF57903">
    <property type="entry name" value="FYVE/PHD zinc finger"/>
    <property type="match status" value="1"/>
</dbReference>
<dbReference type="GO" id="GO:0008270">
    <property type="term" value="F:zinc ion binding"/>
    <property type="evidence" value="ECO:0007669"/>
    <property type="project" value="UniProtKB-KW"/>
</dbReference>
<dbReference type="PANTHER" id="PTHR12673">
    <property type="entry name" value="FACIOGENITAL DYSPLASIA PROTEIN"/>
    <property type="match status" value="1"/>
</dbReference>
<dbReference type="CDD" id="cd00160">
    <property type="entry name" value="RhoGEF"/>
    <property type="match status" value="1"/>
</dbReference>
<keyword evidence="6" id="KW-0677">Repeat</keyword>
<evidence type="ECO:0008006" key="17">
    <source>
        <dbReference type="Google" id="ProtNLM"/>
    </source>
</evidence>
<feature type="domain" description="DH" evidence="13">
    <location>
        <begin position="194"/>
        <end position="378"/>
    </location>
</feature>
<reference evidence="15" key="2">
    <citation type="submission" date="2025-08" db="UniProtKB">
        <authorList>
            <consortium name="Ensembl"/>
        </authorList>
    </citation>
    <scope>IDENTIFICATION</scope>
</reference>
<dbReference type="GO" id="GO:0005085">
    <property type="term" value="F:guanyl-nucleotide exchange factor activity"/>
    <property type="evidence" value="ECO:0007669"/>
    <property type="project" value="UniProtKB-KW"/>
</dbReference>
<evidence type="ECO:0000259" key="14">
    <source>
        <dbReference type="PROSITE" id="PS50178"/>
    </source>
</evidence>
<dbReference type="SUPFAM" id="SSF50729">
    <property type="entry name" value="PH domain-like"/>
    <property type="match status" value="2"/>
</dbReference>
<evidence type="ECO:0000256" key="1">
    <source>
        <dbReference type="ARBA" id="ARBA00004245"/>
    </source>
</evidence>
<evidence type="ECO:0000313" key="15">
    <source>
        <dbReference type="Ensembl" id="ENSAOCP00000050525.1"/>
    </source>
</evidence>
<feature type="region of interest" description="Disordered" evidence="11">
    <location>
        <begin position="80"/>
        <end position="117"/>
    </location>
</feature>
<name>A0AAQ5YFZ7_AMPOC</name>